<dbReference type="Gene3D" id="3.40.630.30">
    <property type="match status" value="1"/>
</dbReference>
<evidence type="ECO:0000259" key="1">
    <source>
        <dbReference type="PROSITE" id="PS51186"/>
    </source>
</evidence>
<dbReference type="CDD" id="cd04301">
    <property type="entry name" value="NAT_SF"/>
    <property type="match status" value="1"/>
</dbReference>
<keyword evidence="3" id="KW-1185">Reference proteome</keyword>
<dbReference type="InterPro" id="IPR016181">
    <property type="entry name" value="Acyl_CoA_acyltransferase"/>
</dbReference>
<evidence type="ECO:0000313" key="3">
    <source>
        <dbReference type="Proteomes" id="UP000611723"/>
    </source>
</evidence>
<dbReference type="PANTHER" id="PTHR42791">
    <property type="entry name" value="GNAT FAMILY ACETYLTRANSFERASE"/>
    <property type="match status" value="1"/>
</dbReference>
<dbReference type="Proteomes" id="UP000611723">
    <property type="component" value="Unassembled WGS sequence"/>
</dbReference>
<proteinExistence type="predicted"/>
<name>A0A934X063_9BACT</name>
<organism evidence="2 3">
    <name type="scientific">Marivirga aurantiaca</name>
    <dbReference type="NCBI Taxonomy" id="2802615"/>
    <lineage>
        <taxon>Bacteria</taxon>
        <taxon>Pseudomonadati</taxon>
        <taxon>Bacteroidota</taxon>
        <taxon>Cytophagia</taxon>
        <taxon>Cytophagales</taxon>
        <taxon>Marivirgaceae</taxon>
        <taxon>Marivirga</taxon>
    </lineage>
</organism>
<dbReference type="AlphaFoldDB" id="A0A934X063"/>
<dbReference type="RefSeq" id="WP_201431767.1">
    <property type="nucleotide sequence ID" value="NZ_JAEQBW010000006.1"/>
</dbReference>
<dbReference type="PANTHER" id="PTHR42791:SF1">
    <property type="entry name" value="N-ACETYLTRANSFERASE DOMAIN-CONTAINING PROTEIN"/>
    <property type="match status" value="1"/>
</dbReference>
<gene>
    <name evidence="2" type="ORF">JKA74_13670</name>
</gene>
<reference evidence="2" key="1">
    <citation type="submission" date="2021-01" db="EMBL/GenBank/DDBJ databases">
        <title>Marivirga aurantiaca sp. nov., isolated from intertidal surface sediments.</title>
        <authorList>
            <person name="Zhang M."/>
        </authorList>
    </citation>
    <scope>NUCLEOTIDE SEQUENCE</scope>
    <source>
        <strain evidence="2">S37H4</strain>
    </source>
</reference>
<dbReference type="GO" id="GO:0016747">
    <property type="term" value="F:acyltransferase activity, transferring groups other than amino-acyl groups"/>
    <property type="evidence" value="ECO:0007669"/>
    <property type="project" value="InterPro"/>
</dbReference>
<dbReference type="SUPFAM" id="SSF55729">
    <property type="entry name" value="Acyl-CoA N-acyltransferases (Nat)"/>
    <property type="match status" value="1"/>
</dbReference>
<evidence type="ECO:0000313" key="2">
    <source>
        <dbReference type="EMBL" id="MBK6266087.1"/>
    </source>
</evidence>
<accession>A0A934X063</accession>
<dbReference type="PROSITE" id="PS51186">
    <property type="entry name" value="GNAT"/>
    <property type="match status" value="1"/>
</dbReference>
<dbReference type="EMBL" id="JAEQBW010000006">
    <property type="protein sequence ID" value="MBK6266087.1"/>
    <property type="molecule type" value="Genomic_DNA"/>
</dbReference>
<protein>
    <submittedName>
        <fullName evidence="2">GNAT family N-acetyltransferase</fullName>
    </submittedName>
</protein>
<dbReference type="InterPro" id="IPR052523">
    <property type="entry name" value="Trichothecene_AcTrans"/>
</dbReference>
<comment type="caution">
    <text evidence="2">The sequence shown here is derived from an EMBL/GenBank/DDBJ whole genome shotgun (WGS) entry which is preliminary data.</text>
</comment>
<sequence>MEIKNINISQIEKATSLLSESFVDDKGMKALFARNDPRYKQKLYAWFKATLKMEIRNKQLLWAAYEDEKLISLASINDTSLKMSGLSMLKWLFSIGFSCGLRTVVKTISHDQERQKHYPQKQLSILEFIAVDPEHRGKGIGKLMMKKLQRYAVEQSKIIWLETTKPKNVKIFEKSGFHLTQVNKETDVEYFMMVNEEAD</sequence>
<dbReference type="Pfam" id="PF00583">
    <property type="entry name" value="Acetyltransf_1"/>
    <property type="match status" value="1"/>
</dbReference>
<dbReference type="InterPro" id="IPR000182">
    <property type="entry name" value="GNAT_dom"/>
</dbReference>
<feature type="domain" description="N-acetyltransferase" evidence="1">
    <location>
        <begin position="1"/>
        <end position="197"/>
    </location>
</feature>